<name>G9NU75_HYPAI</name>
<dbReference type="Proteomes" id="UP000005426">
    <property type="component" value="Unassembled WGS sequence"/>
</dbReference>
<proteinExistence type="predicted"/>
<organism evidence="1 2">
    <name type="scientific">Hypocrea atroviridis (strain ATCC 20476 / IMI 206040)</name>
    <name type="common">Trichoderma atroviride</name>
    <dbReference type="NCBI Taxonomy" id="452589"/>
    <lineage>
        <taxon>Eukaryota</taxon>
        <taxon>Fungi</taxon>
        <taxon>Dikarya</taxon>
        <taxon>Ascomycota</taxon>
        <taxon>Pezizomycotina</taxon>
        <taxon>Sordariomycetes</taxon>
        <taxon>Hypocreomycetidae</taxon>
        <taxon>Hypocreales</taxon>
        <taxon>Hypocreaceae</taxon>
        <taxon>Trichoderma</taxon>
    </lineage>
</organism>
<evidence type="ECO:0000313" key="1">
    <source>
        <dbReference type="EMBL" id="EHK45608.1"/>
    </source>
</evidence>
<dbReference type="AlphaFoldDB" id="G9NU75"/>
<protein>
    <submittedName>
        <fullName evidence="1">Uncharacterized protein</fullName>
    </submittedName>
</protein>
<accession>G9NU75</accession>
<keyword evidence="2" id="KW-1185">Reference proteome</keyword>
<gene>
    <name evidence="1" type="ORF">TRIATDRAFT_39972</name>
</gene>
<dbReference type="HOGENOM" id="CLU_1147320_0_0_1"/>
<reference evidence="1 2" key="1">
    <citation type="journal article" date="2011" name="Genome Biol.">
        <title>Comparative genome sequence analysis underscores mycoparasitism as the ancestral life style of Trichoderma.</title>
        <authorList>
            <person name="Kubicek C.P."/>
            <person name="Herrera-Estrella A."/>
            <person name="Seidl-Seiboth V."/>
            <person name="Martinez D.A."/>
            <person name="Druzhinina I.S."/>
            <person name="Thon M."/>
            <person name="Zeilinger S."/>
            <person name="Casas-Flores S."/>
            <person name="Horwitz B.A."/>
            <person name="Mukherjee P.K."/>
            <person name="Mukherjee M."/>
            <person name="Kredics L."/>
            <person name="Alcaraz L.D."/>
            <person name="Aerts A."/>
            <person name="Antal Z."/>
            <person name="Atanasova L."/>
            <person name="Cervantes-Badillo M.G."/>
            <person name="Challacombe J."/>
            <person name="Chertkov O."/>
            <person name="McCluskey K."/>
            <person name="Coulpier F."/>
            <person name="Deshpande N."/>
            <person name="von Doehren H."/>
            <person name="Ebbole D.J."/>
            <person name="Esquivel-Naranjo E.U."/>
            <person name="Fekete E."/>
            <person name="Flipphi M."/>
            <person name="Glaser F."/>
            <person name="Gomez-Rodriguez E.Y."/>
            <person name="Gruber S."/>
            <person name="Han C."/>
            <person name="Henrissat B."/>
            <person name="Hermosa R."/>
            <person name="Hernandez-Onate M."/>
            <person name="Karaffa L."/>
            <person name="Kosti I."/>
            <person name="Le Crom S."/>
            <person name="Lindquist E."/>
            <person name="Lucas S."/>
            <person name="Luebeck M."/>
            <person name="Luebeck P.S."/>
            <person name="Margeot A."/>
            <person name="Metz B."/>
            <person name="Misra M."/>
            <person name="Nevalainen H."/>
            <person name="Omann M."/>
            <person name="Packer N."/>
            <person name="Perrone G."/>
            <person name="Uresti-Rivera E.E."/>
            <person name="Salamov A."/>
            <person name="Schmoll M."/>
            <person name="Seiboth B."/>
            <person name="Shapiro H."/>
            <person name="Sukno S."/>
            <person name="Tamayo-Ramos J.A."/>
            <person name="Tisch D."/>
            <person name="Wiest A."/>
            <person name="Wilkinson H.H."/>
            <person name="Zhang M."/>
            <person name="Coutinho P.M."/>
            <person name="Kenerley C.M."/>
            <person name="Monte E."/>
            <person name="Baker S.E."/>
            <person name="Grigoriev I.V."/>
        </authorList>
    </citation>
    <scope>NUCLEOTIDE SEQUENCE [LARGE SCALE GENOMIC DNA]</scope>
    <source>
        <strain evidence="2">ATCC 20476 / IMI 206040</strain>
    </source>
</reference>
<evidence type="ECO:0000313" key="2">
    <source>
        <dbReference type="Proteomes" id="UP000005426"/>
    </source>
</evidence>
<sequence length="242" mass="27894">MVTPRPEDQGPSTALLPGDIYDFLSALDRRRARYFATGSSEPVRMDPFRNSHAPSSASRETRRSSACSSIFDSARSLSSMSSVSSGPQLPCEFAEYYYCEETFDLNNIDDWVQHICGHHLTWRLPKDCVCWFCDAVVFHAVDDTADERERNFRARMHHIAQHFGHGATISDIRPDFYLLEHLRDTGLITERGFRILKDWHEAPQPKGGINSEEPAPRAYDRGVAVEVRYRRGRERWQMVRQQ</sequence>
<dbReference type="EMBL" id="ABDG02000023">
    <property type="protein sequence ID" value="EHK45608.1"/>
    <property type="molecule type" value="Genomic_DNA"/>
</dbReference>
<dbReference type="OMA" id="HIAGHYR"/>
<comment type="caution">
    <text evidence="1">The sequence shown here is derived from an EMBL/GenBank/DDBJ whole genome shotgun (WGS) entry which is preliminary data.</text>
</comment>
<dbReference type="eggNOG" id="ENOG502SXMF">
    <property type="taxonomic scope" value="Eukaryota"/>
</dbReference>
<dbReference type="OrthoDB" id="409136at2759"/>
<dbReference type="STRING" id="452589.G9NU75"/>